<comment type="caution">
    <text evidence="2">The sequence shown here is derived from an EMBL/GenBank/DDBJ whole genome shotgun (WGS) entry which is preliminary data.</text>
</comment>
<dbReference type="PANTHER" id="PTHR10900:SF77">
    <property type="entry name" value="FI19380P1"/>
    <property type="match status" value="1"/>
</dbReference>
<evidence type="ECO:0000313" key="2">
    <source>
        <dbReference type="EMBL" id="KIX84893.1"/>
    </source>
</evidence>
<protein>
    <recommendedName>
        <fullName evidence="1">FAS1 domain-containing protein</fullName>
    </recommendedName>
</protein>
<sequence length="147" mass="16105">MNGQKTIAQIAQETNELSTLVKVLKEAGLVETLSGNQQYTVFAPSNQAFEVIGKQLDEIVANKEELKKILLYHVVPGVIHSQDIKFVKLGDIHKVKTVGGQELQINKQDDKIYVNGALVTHADIPASNGVVHIIDEVVIPSTVLQQK</sequence>
<feature type="domain" description="FAS1" evidence="1">
    <location>
        <begin position="4"/>
        <end position="138"/>
    </location>
</feature>
<keyword evidence="3" id="KW-1185">Reference proteome</keyword>
<dbReference type="Pfam" id="PF02469">
    <property type="entry name" value="Fasciclin"/>
    <property type="match status" value="1"/>
</dbReference>
<dbReference type="Gene3D" id="2.30.180.10">
    <property type="entry name" value="FAS1 domain"/>
    <property type="match status" value="1"/>
</dbReference>
<dbReference type="GO" id="GO:0005615">
    <property type="term" value="C:extracellular space"/>
    <property type="evidence" value="ECO:0007669"/>
    <property type="project" value="TreeGrafter"/>
</dbReference>
<dbReference type="EMBL" id="ARQD01000005">
    <property type="protein sequence ID" value="KIX84893.1"/>
    <property type="molecule type" value="Genomic_DNA"/>
</dbReference>
<organism evidence="2 3">
    <name type="scientific">candidate division TM6 bacterium JCVI TM6SC1</name>
    <dbReference type="NCBI Taxonomy" id="1306947"/>
    <lineage>
        <taxon>Bacteria</taxon>
        <taxon>Candidatus Babelota</taxon>
        <taxon>Vermiphilus</taxon>
    </lineage>
</organism>
<dbReference type="GO" id="GO:0050839">
    <property type="term" value="F:cell adhesion molecule binding"/>
    <property type="evidence" value="ECO:0007669"/>
    <property type="project" value="TreeGrafter"/>
</dbReference>
<dbReference type="AlphaFoldDB" id="A0A0D2JKG9"/>
<evidence type="ECO:0000313" key="3">
    <source>
        <dbReference type="Proteomes" id="UP000032214"/>
    </source>
</evidence>
<dbReference type="GO" id="GO:0030198">
    <property type="term" value="P:extracellular matrix organization"/>
    <property type="evidence" value="ECO:0007669"/>
    <property type="project" value="TreeGrafter"/>
</dbReference>
<dbReference type="InterPro" id="IPR036378">
    <property type="entry name" value="FAS1_dom_sf"/>
</dbReference>
<dbReference type="InterPro" id="IPR050904">
    <property type="entry name" value="Adhesion/Biosynth-related"/>
</dbReference>
<gene>
    <name evidence="2" type="ORF">J120_04805</name>
</gene>
<dbReference type="SUPFAM" id="SSF82153">
    <property type="entry name" value="FAS1 domain"/>
    <property type="match status" value="1"/>
</dbReference>
<accession>A0A0D2JKG9</accession>
<proteinExistence type="predicted"/>
<dbReference type="FunFam" id="2.30.180.10:FF:000032">
    <property type="entry name" value="Fasciclin domain-containing protein, putative"/>
    <property type="match status" value="1"/>
</dbReference>
<dbReference type="InterPro" id="IPR000782">
    <property type="entry name" value="FAS1_domain"/>
</dbReference>
<reference evidence="2 3" key="1">
    <citation type="journal article" date="2013" name="Proc. Natl. Acad. Sci. U.S.A.">
        <title>Candidate phylum TM6 genome recovered from a hospital sink biofilm provides genomic insights into this uncultivated phylum.</title>
        <authorList>
            <person name="McLean J.S."/>
            <person name="Lombardo M.J."/>
            <person name="Badger J.H."/>
            <person name="Edlund A."/>
            <person name="Novotny M."/>
            <person name="Yee-Greenbaum J."/>
            <person name="Vyahhi N."/>
            <person name="Hall A.P."/>
            <person name="Yang Y."/>
            <person name="Dupont C.L."/>
            <person name="Ziegler M.G."/>
            <person name="Chitsaz H."/>
            <person name="Allen A.E."/>
            <person name="Yooseph S."/>
            <person name="Tesler G."/>
            <person name="Pevzner P.A."/>
            <person name="Friedman R.M."/>
            <person name="Nealson K.H."/>
            <person name="Venter J.C."/>
            <person name="Lasken R.S."/>
        </authorList>
    </citation>
    <scope>NUCLEOTIDE SEQUENCE [LARGE SCALE GENOMIC DNA]</scope>
    <source>
        <strain evidence="2 3">TM6SC1</strain>
    </source>
</reference>
<dbReference type="PANTHER" id="PTHR10900">
    <property type="entry name" value="PERIOSTIN-RELATED"/>
    <property type="match status" value="1"/>
</dbReference>
<dbReference type="eggNOG" id="COG2335">
    <property type="taxonomic scope" value="Bacteria"/>
</dbReference>
<dbReference type="Proteomes" id="UP000032214">
    <property type="component" value="Unassembled WGS sequence"/>
</dbReference>
<name>A0A0D2JKG9_9BACT</name>
<dbReference type="SMART" id="SM00554">
    <property type="entry name" value="FAS1"/>
    <property type="match status" value="1"/>
</dbReference>
<dbReference type="PROSITE" id="PS50213">
    <property type="entry name" value="FAS1"/>
    <property type="match status" value="1"/>
</dbReference>
<dbReference type="GO" id="GO:0007155">
    <property type="term" value="P:cell adhesion"/>
    <property type="evidence" value="ECO:0007669"/>
    <property type="project" value="TreeGrafter"/>
</dbReference>
<evidence type="ECO:0000259" key="1">
    <source>
        <dbReference type="PROSITE" id="PS50213"/>
    </source>
</evidence>
<dbReference type="GO" id="GO:0031012">
    <property type="term" value="C:extracellular matrix"/>
    <property type="evidence" value="ECO:0007669"/>
    <property type="project" value="TreeGrafter"/>
</dbReference>